<dbReference type="AlphaFoldDB" id="A0A428WHX6"/>
<feature type="transmembrane region" description="Helical" evidence="1">
    <location>
        <begin position="155"/>
        <end position="176"/>
    </location>
</feature>
<keyword evidence="1" id="KW-1133">Transmembrane helix</keyword>
<keyword evidence="1" id="KW-0472">Membrane</keyword>
<feature type="transmembrane region" description="Helical" evidence="1">
    <location>
        <begin position="120"/>
        <end position="143"/>
    </location>
</feature>
<protein>
    <submittedName>
        <fullName evidence="2">Uncharacterized protein</fullName>
    </submittedName>
</protein>
<sequence>MAADEASASPDRNALVALALAVLGVAAGVFAFKLHLRGGDEKLFTYSLGLACTGFYMSSLGKAVKALRARTAPAPGASGTARILATAAVVTLAAAIIFTFSSVLANYLSKFGNLSGVEIAVGLVASVLPFLGPLLLAAFYFYSLQQSLCDAGWNMAAALLAALVCAGGSVAVWYGLNIYLGPLLYRQLGLS</sequence>
<organism evidence="2 3">
    <name type="scientific">Amycolatopsis balhimycina DSM 5908</name>
    <dbReference type="NCBI Taxonomy" id="1081091"/>
    <lineage>
        <taxon>Bacteria</taxon>
        <taxon>Bacillati</taxon>
        <taxon>Actinomycetota</taxon>
        <taxon>Actinomycetes</taxon>
        <taxon>Pseudonocardiales</taxon>
        <taxon>Pseudonocardiaceae</taxon>
        <taxon>Amycolatopsis</taxon>
    </lineage>
</organism>
<dbReference type="RefSeq" id="WP_020645919.1">
    <property type="nucleotide sequence ID" value="NZ_QHHU01000028.1"/>
</dbReference>
<reference evidence="2 3" key="1">
    <citation type="submission" date="2018-05" db="EMBL/GenBank/DDBJ databases">
        <title>Evolution of GPA BGCs.</title>
        <authorList>
            <person name="Waglechner N."/>
            <person name="Wright G.D."/>
        </authorList>
    </citation>
    <scope>NUCLEOTIDE SEQUENCE [LARGE SCALE GENOMIC DNA]</scope>
    <source>
        <strain evidence="2 3">DSM 5908</strain>
    </source>
</reference>
<feature type="transmembrane region" description="Helical" evidence="1">
    <location>
        <begin position="14"/>
        <end position="36"/>
    </location>
</feature>
<feature type="transmembrane region" description="Helical" evidence="1">
    <location>
        <begin position="83"/>
        <end position="108"/>
    </location>
</feature>
<keyword evidence="3" id="KW-1185">Reference proteome</keyword>
<dbReference type="EMBL" id="QHHU01000028">
    <property type="protein sequence ID" value="RSM42681.1"/>
    <property type="molecule type" value="Genomic_DNA"/>
</dbReference>
<evidence type="ECO:0000313" key="2">
    <source>
        <dbReference type="EMBL" id="RSM42681.1"/>
    </source>
</evidence>
<gene>
    <name evidence="2" type="ORF">DMA12_20900</name>
</gene>
<feature type="transmembrane region" description="Helical" evidence="1">
    <location>
        <begin position="43"/>
        <end position="63"/>
    </location>
</feature>
<comment type="caution">
    <text evidence="2">The sequence shown here is derived from an EMBL/GenBank/DDBJ whole genome shotgun (WGS) entry which is preliminary data.</text>
</comment>
<proteinExistence type="predicted"/>
<dbReference type="Proteomes" id="UP000286716">
    <property type="component" value="Unassembled WGS sequence"/>
</dbReference>
<evidence type="ECO:0000313" key="3">
    <source>
        <dbReference type="Proteomes" id="UP000286716"/>
    </source>
</evidence>
<name>A0A428WHX6_AMYBA</name>
<accession>A0A428WHX6</accession>
<keyword evidence="1" id="KW-0812">Transmembrane</keyword>
<evidence type="ECO:0000256" key="1">
    <source>
        <dbReference type="SAM" id="Phobius"/>
    </source>
</evidence>